<comment type="similarity">
    <text evidence="1">Belongs to the PPR family. P subfamily.</text>
</comment>
<dbReference type="Proteomes" id="UP000516437">
    <property type="component" value="Chromosome 1"/>
</dbReference>
<keyword evidence="5" id="KW-1185">Reference proteome</keyword>
<dbReference type="NCBIfam" id="TIGR00756">
    <property type="entry name" value="PPR"/>
    <property type="match status" value="2"/>
</dbReference>
<name>A0A6A1WL26_9ROSI</name>
<gene>
    <name evidence="4" type="ORF">CJ030_MR1G025222</name>
</gene>
<dbReference type="EMBL" id="RXIC02000019">
    <property type="protein sequence ID" value="KAB1226005.1"/>
    <property type="molecule type" value="Genomic_DNA"/>
</dbReference>
<feature type="repeat" description="PPR" evidence="3">
    <location>
        <begin position="21"/>
        <end position="55"/>
    </location>
</feature>
<dbReference type="PROSITE" id="PS51375">
    <property type="entry name" value="PPR"/>
    <property type="match status" value="2"/>
</dbReference>
<evidence type="ECO:0000313" key="5">
    <source>
        <dbReference type="Proteomes" id="UP000516437"/>
    </source>
</evidence>
<dbReference type="PANTHER" id="PTHR47941">
    <property type="entry name" value="PENTATRICOPEPTIDE REPEAT-CONTAINING PROTEIN 3, MITOCHONDRIAL"/>
    <property type="match status" value="1"/>
</dbReference>
<evidence type="ECO:0008006" key="6">
    <source>
        <dbReference type="Google" id="ProtNLM"/>
    </source>
</evidence>
<dbReference type="InterPro" id="IPR002885">
    <property type="entry name" value="PPR_rpt"/>
</dbReference>
<dbReference type="InterPro" id="IPR011990">
    <property type="entry name" value="TPR-like_helical_dom_sf"/>
</dbReference>
<proteinExistence type="inferred from homology"/>
<dbReference type="Pfam" id="PF13041">
    <property type="entry name" value="PPR_2"/>
    <property type="match status" value="1"/>
</dbReference>
<organism evidence="4 5">
    <name type="scientific">Morella rubra</name>
    <name type="common">Chinese bayberry</name>
    <dbReference type="NCBI Taxonomy" id="262757"/>
    <lineage>
        <taxon>Eukaryota</taxon>
        <taxon>Viridiplantae</taxon>
        <taxon>Streptophyta</taxon>
        <taxon>Embryophyta</taxon>
        <taxon>Tracheophyta</taxon>
        <taxon>Spermatophyta</taxon>
        <taxon>Magnoliopsida</taxon>
        <taxon>eudicotyledons</taxon>
        <taxon>Gunneridae</taxon>
        <taxon>Pentapetalae</taxon>
        <taxon>rosids</taxon>
        <taxon>fabids</taxon>
        <taxon>Fagales</taxon>
        <taxon>Myricaceae</taxon>
        <taxon>Morella</taxon>
    </lineage>
</organism>
<sequence length="129" mass="14902">MTWKSISYIYSSMERDRLVPDVHTYGVFIHGLCMISNMKEASKLFRSMRERHLEPNDVIYNTIFLAYCKEGSSYWALRLLEEMVRSGLVPGYLQMDHLSSLQGWQADEAEALLKAMIGSGLNHQFQSTM</sequence>
<accession>A0A6A1WL26</accession>
<evidence type="ECO:0000256" key="1">
    <source>
        <dbReference type="ARBA" id="ARBA00007626"/>
    </source>
</evidence>
<reference evidence="4 5" key="1">
    <citation type="journal article" date="2019" name="Plant Biotechnol. J.">
        <title>The red bayberry genome and genetic basis of sex determination.</title>
        <authorList>
            <person name="Jia H.M."/>
            <person name="Jia H.J."/>
            <person name="Cai Q.L."/>
            <person name="Wang Y."/>
            <person name="Zhao H.B."/>
            <person name="Yang W.F."/>
            <person name="Wang G.Y."/>
            <person name="Li Y.H."/>
            <person name="Zhan D.L."/>
            <person name="Shen Y.T."/>
            <person name="Niu Q.F."/>
            <person name="Chang L."/>
            <person name="Qiu J."/>
            <person name="Zhao L."/>
            <person name="Xie H.B."/>
            <person name="Fu W.Y."/>
            <person name="Jin J."/>
            <person name="Li X.W."/>
            <person name="Jiao Y."/>
            <person name="Zhou C.C."/>
            <person name="Tu T."/>
            <person name="Chai C.Y."/>
            <person name="Gao J.L."/>
            <person name="Fan L.J."/>
            <person name="van de Weg E."/>
            <person name="Wang J.Y."/>
            <person name="Gao Z.S."/>
        </authorList>
    </citation>
    <scope>NUCLEOTIDE SEQUENCE [LARGE SCALE GENOMIC DNA]</scope>
    <source>
        <tissue evidence="4">Leaves</tissue>
    </source>
</reference>
<dbReference type="AlphaFoldDB" id="A0A6A1WL26"/>
<evidence type="ECO:0000256" key="2">
    <source>
        <dbReference type="ARBA" id="ARBA00022737"/>
    </source>
</evidence>
<evidence type="ECO:0000313" key="4">
    <source>
        <dbReference type="EMBL" id="KAB1226005.1"/>
    </source>
</evidence>
<feature type="repeat" description="PPR" evidence="3">
    <location>
        <begin position="56"/>
        <end position="90"/>
    </location>
</feature>
<evidence type="ECO:0000256" key="3">
    <source>
        <dbReference type="PROSITE-ProRule" id="PRU00708"/>
    </source>
</evidence>
<keyword evidence="2" id="KW-0677">Repeat</keyword>
<dbReference type="OrthoDB" id="185373at2759"/>
<dbReference type="Gene3D" id="1.25.40.10">
    <property type="entry name" value="Tetratricopeptide repeat domain"/>
    <property type="match status" value="1"/>
</dbReference>
<comment type="caution">
    <text evidence="4">The sequence shown here is derived from an EMBL/GenBank/DDBJ whole genome shotgun (WGS) entry which is preliminary data.</text>
</comment>
<protein>
    <recommendedName>
        <fullName evidence="6">Pentatricopeptide repeat-containing protein</fullName>
    </recommendedName>
</protein>